<protein>
    <submittedName>
        <fullName evidence="3">Uncharacterized protein YndB with AHSA1/START domain</fullName>
    </submittedName>
</protein>
<dbReference type="InterPro" id="IPR023393">
    <property type="entry name" value="START-like_dom_sf"/>
</dbReference>
<feature type="domain" description="Activator of Hsp90 ATPase homologue 1/2-like C-terminal" evidence="2">
    <location>
        <begin position="28"/>
        <end position="149"/>
    </location>
</feature>
<dbReference type="CDD" id="cd08899">
    <property type="entry name" value="SRPBCC_CalC_Aha1-like_6"/>
    <property type="match status" value="1"/>
</dbReference>
<sequence>MNDISMQDRYGTLAGPTVLVIKRLLPGPIERAWSYLMDSDLRSRWLASGEITPEVGTSFELTWRNDSLTDGPGSPRPEGFGAEHSLACRVLAIDPPRRLAFTWGTSAEVVFDLKEQGNQVLFTITHSGVAERAMLLMVSAGWHAHLDTLLAASTGSPRPDFWTEWTRLKAEYDRRLPT</sequence>
<dbReference type="RefSeq" id="WP_062553073.1">
    <property type="nucleotide sequence ID" value="NZ_CP049250.1"/>
</dbReference>
<dbReference type="Gene3D" id="3.30.530.20">
    <property type="match status" value="1"/>
</dbReference>
<dbReference type="AlphaFoldDB" id="A0A7W6LEQ6"/>
<evidence type="ECO:0000313" key="3">
    <source>
        <dbReference type="EMBL" id="MBB4143019.1"/>
    </source>
</evidence>
<comment type="caution">
    <text evidence="3">The sequence shown here is derived from an EMBL/GenBank/DDBJ whole genome shotgun (WGS) entry which is preliminary data.</text>
</comment>
<dbReference type="SUPFAM" id="SSF55961">
    <property type="entry name" value="Bet v1-like"/>
    <property type="match status" value="1"/>
</dbReference>
<organism evidence="3 4">
    <name type="scientific">Rhizobium rhizoryzae</name>
    <dbReference type="NCBI Taxonomy" id="451876"/>
    <lineage>
        <taxon>Bacteria</taxon>
        <taxon>Pseudomonadati</taxon>
        <taxon>Pseudomonadota</taxon>
        <taxon>Alphaproteobacteria</taxon>
        <taxon>Hyphomicrobiales</taxon>
        <taxon>Rhizobiaceae</taxon>
        <taxon>Rhizobium/Agrobacterium group</taxon>
        <taxon>Rhizobium</taxon>
    </lineage>
</organism>
<reference evidence="3 4" key="1">
    <citation type="submission" date="2020-08" db="EMBL/GenBank/DDBJ databases">
        <title>Genomic Encyclopedia of Type Strains, Phase IV (KMG-IV): sequencing the most valuable type-strain genomes for metagenomic binning, comparative biology and taxonomic classification.</title>
        <authorList>
            <person name="Goeker M."/>
        </authorList>
    </citation>
    <scope>NUCLEOTIDE SEQUENCE [LARGE SCALE GENOMIC DNA]</scope>
    <source>
        <strain evidence="3 4">DSM 29514</strain>
    </source>
</reference>
<dbReference type="Pfam" id="PF08327">
    <property type="entry name" value="AHSA1"/>
    <property type="match status" value="1"/>
</dbReference>
<keyword evidence="4" id="KW-1185">Reference proteome</keyword>
<evidence type="ECO:0000256" key="1">
    <source>
        <dbReference type="ARBA" id="ARBA00006817"/>
    </source>
</evidence>
<dbReference type="InterPro" id="IPR013538">
    <property type="entry name" value="ASHA1/2-like_C"/>
</dbReference>
<accession>A0A7W6LEQ6</accession>
<name>A0A7W6LEQ6_9HYPH</name>
<proteinExistence type="inferred from homology"/>
<gene>
    <name evidence="3" type="ORF">GGQ72_001518</name>
</gene>
<evidence type="ECO:0000259" key="2">
    <source>
        <dbReference type="Pfam" id="PF08327"/>
    </source>
</evidence>
<dbReference type="EMBL" id="JACIEC010000001">
    <property type="protein sequence ID" value="MBB4143019.1"/>
    <property type="molecule type" value="Genomic_DNA"/>
</dbReference>
<dbReference type="Proteomes" id="UP000519897">
    <property type="component" value="Unassembled WGS sequence"/>
</dbReference>
<evidence type="ECO:0000313" key="4">
    <source>
        <dbReference type="Proteomes" id="UP000519897"/>
    </source>
</evidence>
<comment type="similarity">
    <text evidence="1">Belongs to the AHA1 family.</text>
</comment>